<gene>
    <name evidence="1" type="ORF">RJ639_020002</name>
</gene>
<name>A0AA88V6Q5_9ASTE</name>
<dbReference type="EMBL" id="JAVXUP010002510">
    <property type="protein sequence ID" value="KAK3002905.1"/>
    <property type="molecule type" value="Genomic_DNA"/>
</dbReference>
<reference evidence="1" key="1">
    <citation type="submission" date="2022-12" db="EMBL/GenBank/DDBJ databases">
        <title>Draft genome assemblies for two species of Escallonia (Escalloniales).</title>
        <authorList>
            <person name="Chanderbali A."/>
            <person name="Dervinis C."/>
            <person name="Anghel I."/>
            <person name="Soltis D."/>
            <person name="Soltis P."/>
            <person name="Zapata F."/>
        </authorList>
    </citation>
    <scope>NUCLEOTIDE SEQUENCE</scope>
    <source>
        <strain evidence="1">UCBG64.0493</strain>
        <tissue evidence="1">Leaf</tissue>
    </source>
</reference>
<evidence type="ECO:0000313" key="2">
    <source>
        <dbReference type="Proteomes" id="UP001188597"/>
    </source>
</evidence>
<evidence type="ECO:0000313" key="1">
    <source>
        <dbReference type="EMBL" id="KAK3002905.1"/>
    </source>
</evidence>
<dbReference type="Proteomes" id="UP001188597">
    <property type="component" value="Unassembled WGS sequence"/>
</dbReference>
<sequence length="131" mass="13764">MDNAKLVTIPLTNHFKLSLKKSHCYDEEIKNVPYALAVGSLIYHWTPNGLDSKDVELEKIRMDKNGSDTCTEASGGASDEGAWSELNTGGWPATAIESSLAVTGSLGHGARVGMGLMAVVDGGGLIVVMDG</sequence>
<accession>A0AA88V6Q5</accession>
<keyword evidence="2" id="KW-1185">Reference proteome</keyword>
<comment type="caution">
    <text evidence="1">The sequence shown here is derived from an EMBL/GenBank/DDBJ whole genome shotgun (WGS) entry which is preliminary data.</text>
</comment>
<organism evidence="1 2">
    <name type="scientific">Escallonia herrerae</name>
    <dbReference type="NCBI Taxonomy" id="1293975"/>
    <lineage>
        <taxon>Eukaryota</taxon>
        <taxon>Viridiplantae</taxon>
        <taxon>Streptophyta</taxon>
        <taxon>Embryophyta</taxon>
        <taxon>Tracheophyta</taxon>
        <taxon>Spermatophyta</taxon>
        <taxon>Magnoliopsida</taxon>
        <taxon>eudicotyledons</taxon>
        <taxon>Gunneridae</taxon>
        <taxon>Pentapetalae</taxon>
        <taxon>asterids</taxon>
        <taxon>campanulids</taxon>
        <taxon>Escalloniales</taxon>
        <taxon>Escalloniaceae</taxon>
        <taxon>Escallonia</taxon>
    </lineage>
</organism>
<dbReference type="AlphaFoldDB" id="A0AA88V6Q5"/>
<protein>
    <submittedName>
        <fullName evidence="1">Uncharacterized protein</fullName>
    </submittedName>
</protein>
<proteinExistence type="predicted"/>